<dbReference type="InterPro" id="IPR004603">
    <property type="entry name" value="DNA_mismatch_endonuc_vsr"/>
</dbReference>
<dbReference type="Proteomes" id="UP000332487">
    <property type="component" value="Unassembled WGS sequence"/>
</dbReference>
<dbReference type="InterPro" id="IPR011335">
    <property type="entry name" value="Restrct_endonuc-II-like"/>
</dbReference>
<evidence type="ECO:0000256" key="5">
    <source>
        <dbReference type="ARBA" id="ARBA00023204"/>
    </source>
</evidence>
<keyword evidence="1" id="KW-0540">Nuclease</keyword>
<sequence length="133" mass="15760">MTDFLTNSQRSFNMSKIRSRNTVPELKLRRALRKLGFIYQPKHIFGKPDFANKKSKIAVFIDGCFWHGCPYHYITPKTNSAFWSQKIKKNIARDRKVGKTLKKEGYKVFRYWEHTVERNPDKILLTLSHAVQK</sequence>
<dbReference type="CDD" id="cd00221">
    <property type="entry name" value="Vsr"/>
    <property type="match status" value="1"/>
</dbReference>
<evidence type="ECO:0000313" key="8">
    <source>
        <dbReference type="Proteomes" id="UP000332487"/>
    </source>
</evidence>
<dbReference type="NCBIfam" id="TIGR00632">
    <property type="entry name" value="vsr"/>
    <property type="match status" value="1"/>
</dbReference>
<keyword evidence="4" id="KW-0378">Hydrolase</keyword>
<dbReference type="Gene3D" id="3.40.960.10">
    <property type="entry name" value="VSR Endonuclease"/>
    <property type="match status" value="1"/>
</dbReference>
<dbReference type="InterPro" id="IPR007569">
    <property type="entry name" value="DUF559"/>
</dbReference>
<evidence type="ECO:0000256" key="2">
    <source>
        <dbReference type="ARBA" id="ARBA00022759"/>
    </source>
</evidence>
<reference evidence="7 8" key="2">
    <citation type="journal article" date="2010" name="Proc. Natl. Acad. Sci. U.S.A.">
        <title>Enigmatic, ultrasmall, uncultivated Archaea.</title>
        <authorList>
            <person name="Baker B.J."/>
            <person name="Comolli L.R."/>
            <person name="Dick G.J."/>
            <person name="Hauser L.J."/>
            <person name="Hyatt D."/>
            <person name="Dill B.D."/>
            <person name="Land M.L."/>
            <person name="Verberkmoes N.C."/>
            <person name="Hettich R.L."/>
            <person name="Banfield J.F."/>
        </authorList>
    </citation>
    <scope>NUCLEOTIDE SEQUENCE [LARGE SCALE GENOMIC DNA]</scope>
    <source>
        <strain evidence="7">ARMAN-2</strain>
    </source>
</reference>
<dbReference type="REBASE" id="43672">
    <property type="entry name" value="V.Mac2ORF159P"/>
</dbReference>
<evidence type="ECO:0000259" key="6">
    <source>
        <dbReference type="Pfam" id="PF04480"/>
    </source>
</evidence>
<keyword evidence="8" id="KW-1185">Reference proteome</keyword>
<dbReference type="Pfam" id="PF04480">
    <property type="entry name" value="DUF559"/>
    <property type="match status" value="1"/>
</dbReference>
<dbReference type="Pfam" id="PF03852">
    <property type="entry name" value="Vsr"/>
    <property type="match status" value="1"/>
</dbReference>
<gene>
    <name evidence="7" type="ORF">UNLARM2_1013</name>
</gene>
<dbReference type="GO" id="GO:0004519">
    <property type="term" value="F:endonuclease activity"/>
    <property type="evidence" value="ECO:0007669"/>
    <property type="project" value="UniProtKB-KW"/>
</dbReference>
<dbReference type="AlphaFoldDB" id="C7DGF8"/>
<evidence type="ECO:0000256" key="4">
    <source>
        <dbReference type="ARBA" id="ARBA00022801"/>
    </source>
</evidence>
<dbReference type="SUPFAM" id="SSF52980">
    <property type="entry name" value="Restriction endonuclease-like"/>
    <property type="match status" value="1"/>
</dbReference>
<accession>C7DGF8</accession>
<evidence type="ECO:0000313" key="7">
    <source>
        <dbReference type="EMBL" id="EET90486.1"/>
    </source>
</evidence>
<proteinExistence type="predicted"/>
<evidence type="ECO:0000256" key="3">
    <source>
        <dbReference type="ARBA" id="ARBA00022763"/>
    </source>
</evidence>
<dbReference type="GO" id="GO:0006298">
    <property type="term" value="P:mismatch repair"/>
    <property type="evidence" value="ECO:0007669"/>
    <property type="project" value="InterPro"/>
</dbReference>
<keyword evidence="3" id="KW-0227">DNA damage</keyword>
<dbReference type="EMBL" id="GG697237">
    <property type="protein sequence ID" value="EET90486.1"/>
    <property type="molecule type" value="Genomic_DNA"/>
</dbReference>
<name>C7DGF8_MICA2</name>
<dbReference type="GO" id="GO:0016787">
    <property type="term" value="F:hydrolase activity"/>
    <property type="evidence" value="ECO:0007669"/>
    <property type="project" value="UniProtKB-KW"/>
</dbReference>
<evidence type="ECO:0000256" key="1">
    <source>
        <dbReference type="ARBA" id="ARBA00022722"/>
    </source>
</evidence>
<reference evidence="7 8" key="1">
    <citation type="journal article" date="2009" name="Genome Biol.">
        <title>Community-wide analysis of microbial genome sequence signatures.</title>
        <authorList>
            <person name="Dick G.J."/>
            <person name="Andersson A.F."/>
            <person name="Baker B.J."/>
            <person name="Simmons S.L."/>
            <person name="Thomas B.C."/>
            <person name="Yelton A.P."/>
            <person name="Banfield J.F."/>
        </authorList>
    </citation>
    <scope>NUCLEOTIDE SEQUENCE [LARGE SCALE GENOMIC DNA]</scope>
    <source>
        <strain evidence="7">ARMAN-2</strain>
    </source>
</reference>
<organism evidence="7 8">
    <name type="scientific">Candidatus Micrarchaeum acidiphilum ARMAN-2</name>
    <dbReference type="NCBI Taxonomy" id="425595"/>
    <lineage>
        <taxon>Archaea</taxon>
        <taxon>Candidatus Micrarchaeota</taxon>
        <taxon>Candidatus Micrarchaeia</taxon>
        <taxon>Candidatus Micrarchaeales</taxon>
        <taxon>Candidatus Micrarchaeaceae</taxon>
        <taxon>Candidatus Micrarchaeum</taxon>
    </lineage>
</organism>
<protein>
    <submittedName>
        <fullName evidence="7">DNA mismatch endonuclease Vsr</fullName>
    </submittedName>
</protein>
<keyword evidence="2 7" id="KW-0255">Endonuclease</keyword>
<keyword evidence="5" id="KW-0234">DNA repair</keyword>
<feature type="domain" description="DUF559" evidence="6">
    <location>
        <begin position="89"/>
        <end position="129"/>
    </location>
</feature>